<gene>
    <name evidence="1" type="ORF">IQ37_13675</name>
</gene>
<dbReference type="AlphaFoldDB" id="A0A086B4H1"/>
<accession>A0A086B4H1</accession>
<evidence type="ECO:0000313" key="1">
    <source>
        <dbReference type="EMBL" id="KFF23835.1"/>
    </source>
</evidence>
<organism evidence="1 2">
    <name type="scientific">Chryseobacterium piperi</name>
    <dbReference type="NCBI Taxonomy" id="558152"/>
    <lineage>
        <taxon>Bacteria</taxon>
        <taxon>Pseudomonadati</taxon>
        <taxon>Bacteroidota</taxon>
        <taxon>Flavobacteriia</taxon>
        <taxon>Flavobacteriales</taxon>
        <taxon>Weeksellaceae</taxon>
        <taxon>Chryseobacterium group</taxon>
        <taxon>Chryseobacterium</taxon>
    </lineage>
</organism>
<protein>
    <submittedName>
        <fullName evidence="1">Uncharacterized protein</fullName>
    </submittedName>
</protein>
<name>A0A086B4H1_9FLAO</name>
<evidence type="ECO:0000313" key="2">
    <source>
        <dbReference type="Proteomes" id="UP000028709"/>
    </source>
</evidence>
<proteinExistence type="predicted"/>
<dbReference type="KEGG" id="cpip:CJF12_01580"/>
<dbReference type="STRING" id="558152.IQ37_13675"/>
<reference evidence="1 2" key="1">
    <citation type="submission" date="2014-07" db="EMBL/GenBank/DDBJ databases">
        <title>Genome of Chryseobacterium piperi CTM.</title>
        <authorList>
            <person name="Pipes S.E."/>
            <person name="Stropko S.J."/>
            <person name="Newman J.D."/>
        </authorList>
    </citation>
    <scope>NUCLEOTIDE SEQUENCE [LARGE SCALE GENOMIC DNA]</scope>
    <source>
        <strain evidence="1 2">CTM</strain>
    </source>
</reference>
<comment type="caution">
    <text evidence="1">The sequence shown here is derived from an EMBL/GenBank/DDBJ whole genome shotgun (WGS) entry which is preliminary data.</text>
</comment>
<sequence>MKNMFNEYPVKIQTNCMSEEDLYEQINEIKKLNDSEVYLSHFFDLLDNIHNRTTQFEKNAFTIDKWIEHYEGDKIVTSPDQLILFFEYLHRFHSGLISKSDKKYTLINSPQKENFGLELIVLKTMEND</sequence>
<dbReference type="EMBL" id="JPRJ01000028">
    <property type="protein sequence ID" value="KFF23835.1"/>
    <property type="molecule type" value="Genomic_DNA"/>
</dbReference>
<dbReference type="Proteomes" id="UP000028709">
    <property type="component" value="Unassembled WGS sequence"/>
</dbReference>
<dbReference type="OrthoDB" id="9905965at2"/>
<keyword evidence="2" id="KW-1185">Reference proteome</keyword>